<dbReference type="InterPro" id="IPR005225">
    <property type="entry name" value="Small_GTP-bd"/>
</dbReference>
<dbReference type="EMBL" id="JAQQBS010001424">
    <property type="protein sequence ID" value="KAK0159274.1"/>
    <property type="molecule type" value="Genomic_DNA"/>
</dbReference>
<dbReference type="GO" id="GO:0003924">
    <property type="term" value="F:GTPase activity"/>
    <property type="evidence" value="ECO:0007669"/>
    <property type="project" value="InterPro"/>
</dbReference>
<keyword evidence="4" id="KW-1185">Reference proteome</keyword>
<reference evidence="3" key="2">
    <citation type="submission" date="2023-03" db="EMBL/GenBank/DDBJ databases">
        <authorList>
            <person name="Inwood S.N."/>
            <person name="Skelly J.G."/>
            <person name="Guhlin J."/>
            <person name="Harrop T.W.R."/>
            <person name="Goldson S.G."/>
            <person name="Dearden P.K."/>
        </authorList>
    </citation>
    <scope>NUCLEOTIDE SEQUENCE</scope>
    <source>
        <strain evidence="3">Irish</strain>
        <tissue evidence="3">Whole body</tissue>
    </source>
</reference>
<dbReference type="SUPFAM" id="SSF52540">
    <property type="entry name" value="P-loop containing nucleoside triphosphate hydrolases"/>
    <property type="match status" value="1"/>
</dbReference>
<dbReference type="AlphaFoldDB" id="A0AA39C805"/>
<comment type="caution">
    <text evidence="3">The sequence shown here is derived from an EMBL/GenBank/DDBJ whole genome shotgun (WGS) entry which is preliminary data.</text>
</comment>
<reference evidence="3" key="1">
    <citation type="journal article" date="2023" name="bioRxiv">
        <title>Scaffold-level genome assemblies of two parasitoid biocontrol wasps reveal the parthenogenesis mechanism and an associated novel virus.</title>
        <authorList>
            <person name="Inwood S."/>
            <person name="Skelly J."/>
            <person name="Guhlin J."/>
            <person name="Harrop T."/>
            <person name="Goldson S."/>
            <person name="Dearden P."/>
        </authorList>
    </citation>
    <scope>NUCLEOTIDE SEQUENCE</scope>
    <source>
        <strain evidence="3">Irish</strain>
        <tissue evidence="3">Whole body</tissue>
    </source>
</reference>
<dbReference type="GO" id="GO:0005525">
    <property type="term" value="F:GTP binding"/>
    <property type="evidence" value="ECO:0007669"/>
    <property type="project" value="InterPro"/>
</dbReference>
<evidence type="ECO:0000313" key="3">
    <source>
        <dbReference type="EMBL" id="KAK0159274.1"/>
    </source>
</evidence>
<name>A0AA39C805_9HYME</name>
<dbReference type="FunFam" id="3.40.50.300:FF:001204">
    <property type="entry name" value="Small GTP-binding protein, putative"/>
    <property type="match status" value="1"/>
</dbReference>
<dbReference type="SMART" id="SM00174">
    <property type="entry name" value="RHO"/>
    <property type="match status" value="1"/>
</dbReference>
<comment type="similarity">
    <text evidence="1">Belongs to the small GTPase superfamily. Rab family.</text>
</comment>
<accession>A0AA39C805</accession>
<dbReference type="Pfam" id="PF00071">
    <property type="entry name" value="Ras"/>
    <property type="match status" value="1"/>
</dbReference>
<gene>
    <name evidence="3" type="ORF">PV328_010171</name>
</gene>
<dbReference type="InterPro" id="IPR027417">
    <property type="entry name" value="P-loop_NTPase"/>
</dbReference>
<dbReference type="SMART" id="SM00173">
    <property type="entry name" value="RAS"/>
    <property type="match status" value="1"/>
</dbReference>
<evidence type="ECO:0008006" key="5">
    <source>
        <dbReference type="Google" id="ProtNLM"/>
    </source>
</evidence>
<dbReference type="InterPro" id="IPR001806">
    <property type="entry name" value="Small_GTPase"/>
</dbReference>
<dbReference type="NCBIfam" id="TIGR00231">
    <property type="entry name" value="small_GTP"/>
    <property type="match status" value="1"/>
</dbReference>
<dbReference type="PROSITE" id="PS51419">
    <property type="entry name" value="RAB"/>
    <property type="match status" value="1"/>
</dbReference>
<protein>
    <recommendedName>
        <fullName evidence="5">Ras-related protein Rab-24</fullName>
    </recommendedName>
</protein>
<dbReference type="PROSITE" id="PS51421">
    <property type="entry name" value="RAS"/>
    <property type="match status" value="1"/>
</dbReference>
<keyword evidence="2" id="KW-0547">Nucleotide-binding</keyword>
<dbReference type="Gene3D" id="3.40.50.300">
    <property type="entry name" value="P-loop containing nucleotide triphosphate hydrolases"/>
    <property type="match status" value="1"/>
</dbReference>
<dbReference type="SMART" id="SM00175">
    <property type="entry name" value="RAB"/>
    <property type="match status" value="1"/>
</dbReference>
<evidence type="ECO:0000256" key="2">
    <source>
        <dbReference type="ARBA" id="ARBA00022741"/>
    </source>
</evidence>
<organism evidence="3 4">
    <name type="scientific">Microctonus aethiopoides</name>
    <dbReference type="NCBI Taxonomy" id="144406"/>
    <lineage>
        <taxon>Eukaryota</taxon>
        <taxon>Metazoa</taxon>
        <taxon>Ecdysozoa</taxon>
        <taxon>Arthropoda</taxon>
        <taxon>Hexapoda</taxon>
        <taxon>Insecta</taxon>
        <taxon>Pterygota</taxon>
        <taxon>Neoptera</taxon>
        <taxon>Endopterygota</taxon>
        <taxon>Hymenoptera</taxon>
        <taxon>Apocrita</taxon>
        <taxon>Ichneumonoidea</taxon>
        <taxon>Braconidae</taxon>
        <taxon>Euphorinae</taxon>
        <taxon>Microctonus</taxon>
    </lineage>
</organism>
<dbReference type="Proteomes" id="UP001168990">
    <property type="component" value="Unassembled WGS sequence"/>
</dbReference>
<dbReference type="PANTHER" id="PTHR47978">
    <property type="match status" value="1"/>
</dbReference>
<sequence length="203" mass="23350">MNRVDLKVVLLGHEAVGKTSLLERYVNERFNESMDYQITIATGFAAKKIDVNGKQIVLGLWDTAGSERYRTMVRVYYRGAKAAIICYDICDQLSFNRAKSWVRELRSQEEGCKIYFCATKCDTIEKEKQPVPHLDTVKDYANGIQSKFFVTSSKTGTNVYELFQEIVKDFIQDSKNTITPEDVVNLTQEMDNKRNCCAFLHNR</sequence>
<evidence type="ECO:0000313" key="4">
    <source>
        <dbReference type="Proteomes" id="UP001168990"/>
    </source>
</evidence>
<dbReference type="PRINTS" id="PR00449">
    <property type="entry name" value="RASTRNSFRMNG"/>
</dbReference>
<proteinExistence type="inferred from homology"/>
<evidence type="ECO:0000256" key="1">
    <source>
        <dbReference type="ARBA" id="ARBA00006270"/>
    </source>
</evidence>